<reference evidence="3" key="1">
    <citation type="submission" date="2017-02" db="UniProtKB">
        <authorList>
            <consortium name="WormBaseParasite"/>
        </authorList>
    </citation>
    <scope>IDENTIFICATION</scope>
</reference>
<keyword evidence="2" id="KW-1185">Reference proteome</keyword>
<dbReference type="AlphaFoldDB" id="A0A0N4UXL0"/>
<sequence length="110" mass="12370">MGEGEGGFLMFIKVVIQRRIEQEGRLLVSAVEKFLEKNNLVTAGENSALSESPERQWFEGLKGRWHELWIRSLSVILGIGARVNPQQLNGIFALVHAALPPDPKRTIELH</sequence>
<protein>
    <submittedName>
        <fullName evidence="1 3">Uncharacterized protein</fullName>
    </submittedName>
</protein>
<accession>A0A0N4UXL0</accession>
<dbReference type="Proteomes" id="UP000274131">
    <property type="component" value="Unassembled WGS sequence"/>
</dbReference>
<gene>
    <name evidence="1" type="ORF">EVEC_LOCUS1983</name>
</gene>
<dbReference type="WBParaSite" id="EVEC_0000227501-mRNA-1">
    <property type="protein sequence ID" value="EVEC_0000227501-mRNA-1"/>
    <property type="gene ID" value="EVEC_0000227501"/>
</dbReference>
<evidence type="ECO:0000313" key="1">
    <source>
        <dbReference type="EMBL" id="VDD86840.1"/>
    </source>
</evidence>
<dbReference type="EMBL" id="UXUI01007299">
    <property type="protein sequence ID" value="VDD86840.1"/>
    <property type="molecule type" value="Genomic_DNA"/>
</dbReference>
<reference evidence="1 2" key="2">
    <citation type="submission" date="2018-10" db="EMBL/GenBank/DDBJ databases">
        <authorList>
            <consortium name="Pathogen Informatics"/>
        </authorList>
    </citation>
    <scope>NUCLEOTIDE SEQUENCE [LARGE SCALE GENOMIC DNA]</scope>
</reference>
<proteinExistence type="predicted"/>
<organism evidence="3">
    <name type="scientific">Enterobius vermicularis</name>
    <name type="common">Human pinworm</name>
    <dbReference type="NCBI Taxonomy" id="51028"/>
    <lineage>
        <taxon>Eukaryota</taxon>
        <taxon>Metazoa</taxon>
        <taxon>Ecdysozoa</taxon>
        <taxon>Nematoda</taxon>
        <taxon>Chromadorea</taxon>
        <taxon>Rhabditida</taxon>
        <taxon>Spirurina</taxon>
        <taxon>Oxyuridomorpha</taxon>
        <taxon>Oxyuroidea</taxon>
        <taxon>Oxyuridae</taxon>
        <taxon>Enterobius</taxon>
    </lineage>
</organism>
<name>A0A0N4UXL0_ENTVE</name>
<evidence type="ECO:0000313" key="3">
    <source>
        <dbReference type="WBParaSite" id="EVEC_0000227501-mRNA-1"/>
    </source>
</evidence>
<evidence type="ECO:0000313" key="2">
    <source>
        <dbReference type="Proteomes" id="UP000274131"/>
    </source>
</evidence>